<sequence>MVAAVAVRHCLAEIVSALHREVRGFCNRYECKQRDYGDFEWDAIITLLWSMKFWILTHLVVGQLLAAFASRFLQHFYVAYSLLFMILCFPTDLWIRTAIMATASCVSVWLRRRSVVYVVGALVVATTTLSFMPRYEFSPCVIGGERSIEASVFFTGWNVLRCVSVAADLIDRTSSAPSDARKHVLHALAYLLYFPALIVGPVTNYDDFMKEPYRPPAWNRKRLLHFLLWCVRLVLGYCVMEGFLRVAYVPSAAMVPRWFHAQSGWTLAGLVYLSALQFYLKYNFAYGVPTMFFWLDGVCEGLNLRPRCTARIHTAANMWRYFDIALYRWIVKYLYKAVIANRWTVWWRFLGTSASFAFVLLWHTVQPHMLLWTTTNYLLVMAEMICVGIAAAAPVRSWLVGVILH</sequence>
<organism evidence="1 2">
    <name type="scientific">Dermacentor silvarum</name>
    <name type="common">Tick</name>
    <dbReference type="NCBI Taxonomy" id="543639"/>
    <lineage>
        <taxon>Eukaryota</taxon>
        <taxon>Metazoa</taxon>
        <taxon>Ecdysozoa</taxon>
        <taxon>Arthropoda</taxon>
        <taxon>Chelicerata</taxon>
        <taxon>Arachnida</taxon>
        <taxon>Acari</taxon>
        <taxon>Parasitiformes</taxon>
        <taxon>Ixodida</taxon>
        <taxon>Ixodoidea</taxon>
        <taxon>Ixodidae</taxon>
        <taxon>Rhipicephalinae</taxon>
        <taxon>Dermacentor</taxon>
    </lineage>
</organism>
<evidence type="ECO:0000313" key="1">
    <source>
        <dbReference type="EMBL" id="KAH7942147.1"/>
    </source>
</evidence>
<keyword evidence="2" id="KW-1185">Reference proteome</keyword>
<reference evidence="1" key="1">
    <citation type="submission" date="2020-05" db="EMBL/GenBank/DDBJ databases">
        <title>Large-scale comparative analyses of tick genomes elucidate their genetic diversity and vector capacities.</title>
        <authorList>
            <person name="Jia N."/>
            <person name="Wang J."/>
            <person name="Shi W."/>
            <person name="Du L."/>
            <person name="Sun Y."/>
            <person name="Zhan W."/>
            <person name="Jiang J."/>
            <person name="Wang Q."/>
            <person name="Zhang B."/>
            <person name="Ji P."/>
            <person name="Sakyi L.B."/>
            <person name="Cui X."/>
            <person name="Yuan T."/>
            <person name="Jiang B."/>
            <person name="Yang W."/>
            <person name="Lam T.T.-Y."/>
            <person name="Chang Q."/>
            <person name="Ding S."/>
            <person name="Wang X."/>
            <person name="Zhu J."/>
            <person name="Ruan X."/>
            <person name="Zhao L."/>
            <person name="Wei J."/>
            <person name="Que T."/>
            <person name="Du C."/>
            <person name="Cheng J."/>
            <person name="Dai P."/>
            <person name="Han X."/>
            <person name="Huang E."/>
            <person name="Gao Y."/>
            <person name="Liu J."/>
            <person name="Shao H."/>
            <person name="Ye R."/>
            <person name="Li L."/>
            <person name="Wei W."/>
            <person name="Wang X."/>
            <person name="Wang C."/>
            <person name="Yang T."/>
            <person name="Huo Q."/>
            <person name="Li W."/>
            <person name="Guo W."/>
            <person name="Chen H."/>
            <person name="Zhou L."/>
            <person name="Ni X."/>
            <person name="Tian J."/>
            <person name="Zhou Y."/>
            <person name="Sheng Y."/>
            <person name="Liu T."/>
            <person name="Pan Y."/>
            <person name="Xia L."/>
            <person name="Li J."/>
            <person name="Zhao F."/>
            <person name="Cao W."/>
        </authorList>
    </citation>
    <scope>NUCLEOTIDE SEQUENCE</scope>
    <source>
        <strain evidence="1">Dsil-2018</strain>
    </source>
</reference>
<protein>
    <submittedName>
        <fullName evidence="1">Uncharacterized protein</fullName>
    </submittedName>
</protein>
<proteinExistence type="predicted"/>
<comment type="caution">
    <text evidence="1">The sequence shown here is derived from an EMBL/GenBank/DDBJ whole genome shotgun (WGS) entry which is preliminary data.</text>
</comment>
<name>A0ACB8CHK4_DERSI</name>
<evidence type="ECO:0000313" key="2">
    <source>
        <dbReference type="Proteomes" id="UP000821865"/>
    </source>
</evidence>
<dbReference type="Proteomes" id="UP000821865">
    <property type="component" value="Chromosome 7"/>
</dbReference>
<accession>A0ACB8CHK4</accession>
<gene>
    <name evidence="1" type="ORF">HPB49_021246</name>
</gene>
<dbReference type="EMBL" id="CM023476">
    <property type="protein sequence ID" value="KAH7942147.1"/>
    <property type="molecule type" value="Genomic_DNA"/>
</dbReference>